<dbReference type="InterPro" id="IPR004843">
    <property type="entry name" value="Calcineurin-like_PHP"/>
</dbReference>
<evidence type="ECO:0000313" key="2">
    <source>
        <dbReference type="EMBL" id="MSS14747.1"/>
    </source>
</evidence>
<dbReference type="Pfam" id="PF00149">
    <property type="entry name" value="Metallophos"/>
    <property type="match status" value="1"/>
</dbReference>
<comment type="caution">
    <text evidence="2">The sequence shown here is derived from an EMBL/GenBank/DDBJ whole genome shotgun (WGS) entry which is preliminary data.</text>
</comment>
<dbReference type="RefSeq" id="WP_154525138.1">
    <property type="nucleotide sequence ID" value="NZ_VULZ01000006.1"/>
</dbReference>
<gene>
    <name evidence="2" type="ORF">FYJ35_06775</name>
</gene>
<dbReference type="EMBL" id="VULZ01000006">
    <property type="protein sequence ID" value="MSS14747.1"/>
    <property type="molecule type" value="Genomic_DNA"/>
</dbReference>
<accession>A0A6L5X5K1</accession>
<evidence type="ECO:0000259" key="1">
    <source>
        <dbReference type="Pfam" id="PF00149"/>
    </source>
</evidence>
<proteinExistence type="predicted"/>
<dbReference type="InterPro" id="IPR051693">
    <property type="entry name" value="UPF0046_metallophosphoest"/>
</dbReference>
<dbReference type="PANTHER" id="PTHR12905">
    <property type="entry name" value="METALLOPHOSPHOESTERASE"/>
    <property type="match status" value="1"/>
</dbReference>
<protein>
    <submittedName>
        <fullName evidence="2">Metallophosphoesterase</fullName>
    </submittedName>
</protein>
<dbReference type="Gene3D" id="3.60.21.10">
    <property type="match status" value="1"/>
</dbReference>
<feature type="domain" description="Calcineurin-like phosphoesterase" evidence="1">
    <location>
        <begin position="19"/>
        <end position="168"/>
    </location>
</feature>
<evidence type="ECO:0000313" key="3">
    <source>
        <dbReference type="Proteomes" id="UP000481852"/>
    </source>
</evidence>
<dbReference type="AlphaFoldDB" id="A0A6L5X5K1"/>
<name>A0A6L5X5K1_9FIRM</name>
<dbReference type="InterPro" id="IPR029052">
    <property type="entry name" value="Metallo-depent_PP-like"/>
</dbReference>
<organism evidence="2 3">
    <name type="scientific">Porcincola intestinalis</name>
    <dbReference type="NCBI Taxonomy" id="2606632"/>
    <lineage>
        <taxon>Bacteria</taxon>
        <taxon>Bacillati</taxon>
        <taxon>Bacillota</taxon>
        <taxon>Clostridia</taxon>
        <taxon>Lachnospirales</taxon>
        <taxon>Lachnospiraceae</taxon>
        <taxon>Porcincola</taxon>
    </lineage>
</organism>
<dbReference type="GO" id="GO:0016787">
    <property type="term" value="F:hydrolase activity"/>
    <property type="evidence" value="ECO:0007669"/>
    <property type="project" value="InterPro"/>
</dbReference>
<reference evidence="2 3" key="1">
    <citation type="submission" date="2019-08" db="EMBL/GenBank/DDBJ databases">
        <title>In-depth cultivation of the pig gut microbiome towards novel bacterial diversity and tailored functional studies.</title>
        <authorList>
            <person name="Wylensek D."/>
            <person name="Hitch T.C.A."/>
            <person name="Clavel T."/>
        </authorList>
    </citation>
    <scope>NUCLEOTIDE SEQUENCE [LARGE SCALE GENOMIC DNA]</scope>
    <source>
        <strain evidence="2 3">Oil+RF-744-WCA-WT-11</strain>
    </source>
</reference>
<keyword evidence="3" id="KW-1185">Reference proteome</keyword>
<dbReference type="Proteomes" id="UP000481852">
    <property type="component" value="Unassembled WGS sequence"/>
</dbReference>
<sequence>MRILLVADEPCKSYWDYYDESKLKGIDLILSAGDLPPEYLSFLVTFANCPLLYVHGNHDAKYQEKPPEGCINIDDRVYVYNGVRILGLGGSQRYGFGDYQYTEKEMQKRAKKVRFQIMRRHGIDILLTHAPMRGCGDQDDLPHQGFDVFREIVTRYKPAYMVHGHVHKSYAYDFRRTRQVDSTTVINAYERFILDYPS</sequence>
<dbReference type="PANTHER" id="PTHR12905:SF0">
    <property type="entry name" value="CALCINEURIN-LIKE PHOSPHOESTERASE DOMAIN-CONTAINING PROTEIN"/>
    <property type="match status" value="1"/>
</dbReference>
<dbReference type="SUPFAM" id="SSF56300">
    <property type="entry name" value="Metallo-dependent phosphatases"/>
    <property type="match status" value="1"/>
</dbReference>